<name>A0AAV5AN23_9AGAM</name>
<protein>
    <submittedName>
        <fullName evidence="1">Uncharacterized protein</fullName>
    </submittedName>
</protein>
<proteinExistence type="predicted"/>
<reference evidence="1" key="1">
    <citation type="submission" date="2021-10" db="EMBL/GenBank/DDBJ databases">
        <title>De novo Genome Assembly of Clathrus columnatus (Basidiomycota, Fungi) Using Illumina and Nanopore Sequence Data.</title>
        <authorList>
            <person name="Ogiso-Tanaka E."/>
            <person name="Itagaki H."/>
            <person name="Hosoya T."/>
            <person name="Hosaka K."/>
        </authorList>
    </citation>
    <scope>NUCLEOTIDE SEQUENCE</scope>
    <source>
        <strain evidence="1">MO-923</strain>
    </source>
</reference>
<dbReference type="AlphaFoldDB" id="A0AAV5AN23"/>
<evidence type="ECO:0000313" key="2">
    <source>
        <dbReference type="Proteomes" id="UP001050691"/>
    </source>
</evidence>
<organism evidence="1 2">
    <name type="scientific">Clathrus columnatus</name>
    <dbReference type="NCBI Taxonomy" id="1419009"/>
    <lineage>
        <taxon>Eukaryota</taxon>
        <taxon>Fungi</taxon>
        <taxon>Dikarya</taxon>
        <taxon>Basidiomycota</taxon>
        <taxon>Agaricomycotina</taxon>
        <taxon>Agaricomycetes</taxon>
        <taxon>Phallomycetidae</taxon>
        <taxon>Phallales</taxon>
        <taxon>Clathraceae</taxon>
        <taxon>Clathrus</taxon>
    </lineage>
</organism>
<accession>A0AAV5AN23</accession>
<evidence type="ECO:0000313" key="1">
    <source>
        <dbReference type="EMBL" id="GJJ16082.1"/>
    </source>
</evidence>
<keyword evidence="2" id="KW-1185">Reference proteome</keyword>
<comment type="caution">
    <text evidence="1">The sequence shown here is derived from an EMBL/GenBank/DDBJ whole genome shotgun (WGS) entry which is preliminary data.</text>
</comment>
<dbReference type="Proteomes" id="UP001050691">
    <property type="component" value="Unassembled WGS sequence"/>
</dbReference>
<dbReference type="EMBL" id="BPWL01000012">
    <property type="protein sequence ID" value="GJJ16082.1"/>
    <property type="molecule type" value="Genomic_DNA"/>
</dbReference>
<gene>
    <name evidence="1" type="ORF">Clacol_010361</name>
</gene>
<sequence>MSAGETRLRLHKTKALALLIPLSADPLLYAREGFPALNVPTPQVQIPSFLQSRSFRTPLKSRDSIRTLTNVERGYLRYATERAQDEEAHREQLGRWFGSIRSVQCGGN</sequence>